<evidence type="ECO:0000313" key="1">
    <source>
        <dbReference type="Proteomes" id="UP000790787"/>
    </source>
</evidence>
<accession>A0AC58U5T7</accession>
<dbReference type="RefSeq" id="XP_075104844.1">
    <property type="nucleotide sequence ID" value="XM_075248743.1"/>
</dbReference>
<sequence>MNRVWMKLKQDKCELKKLNSSQYSRVDQRVKAIRHQLMELQVQMRDCNPQPEEVETESIYKQKSRNLWLRLGDSNTAFIYACMRNRISKNKIRTLVTAGGTMVHTEQDIEEEILGFYKELLGSSATSLPAINPGVMKEGKVLSRAQQLGLLDPFTKEGVYTALSGIDDLKAPGCDGFNYHLFKKAWSVIGDDITVSILQFFEMSKMHKPISVTSHLDT</sequence>
<dbReference type="Proteomes" id="UP000790787">
    <property type="component" value="Unplaced"/>
</dbReference>
<name>A0AC58U5T7_TOBAC</name>
<organism evidence="1 2">
    <name type="scientific">Nicotiana tabacum</name>
    <name type="common">Common tobacco</name>
    <dbReference type="NCBI Taxonomy" id="4097"/>
    <lineage>
        <taxon>Eukaryota</taxon>
        <taxon>Viridiplantae</taxon>
        <taxon>Streptophyta</taxon>
        <taxon>Embryophyta</taxon>
        <taxon>Tracheophyta</taxon>
        <taxon>Spermatophyta</taxon>
        <taxon>Magnoliopsida</taxon>
        <taxon>eudicotyledons</taxon>
        <taxon>Gunneridae</taxon>
        <taxon>Pentapetalae</taxon>
        <taxon>asterids</taxon>
        <taxon>lamiids</taxon>
        <taxon>Solanales</taxon>
        <taxon>Solanaceae</taxon>
        <taxon>Nicotianoideae</taxon>
        <taxon>Nicotianeae</taxon>
        <taxon>Nicotiana</taxon>
    </lineage>
</organism>
<gene>
    <name evidence="2" type="primary">LOC142178926</name>
</gene>
<keyword evidence="1" id="KW-1185">Reference proteome</keyword>
<evidence type="ECO:0000313" key="2">
    <source>
        <dbReference type="RefSeq" id="XP_075104844.1"/>
    </source>
</evidence>
<proteinExistence type="predicted"/>
<protein>
    <submittedName>
        <fullName evidence="2">Uncharacterized protein LOC142178926</fullName>
    </submittedName>
</protein>
<reference evidence="2" key="1">
    <citation type="submission" date="2025-08" db="UniProtKB">
        <authorList>
            <consortium name="RefSeq"/>
        </authorList>
    </citation>
    <scope>IDENTIFICATION</scope>
    <source>
        <tissue evidence="2">Leaf</tissue>
    </source>
</reference>